<name>A0A2S8GT66_9BACT</name>
<organism evidence="2 3">
    <name type="scientific">Blastopirellula marina</name>
    <dbReference type="NCBI Taxonomy" id="124"/>
    <lineage>
        <taxon>Bacteria</taxon>
        <taxon>Pseudomonadati</taxon>
        <taxon>Planctomycetota</taxon>
        <taxon>Planctomycetia</taxon>
        <taxon>Pirellulales</taxon>
        <taxon>Pirellulaceae</taxon>
        <taxon>Blastopirellula</taxon>
    </lineage>
</organism>
<evidence type="ECO:0000256" key="1">
    <source>
        <dbReference type="SAM" id="SignalP"/>
    </source>
</evidence>
<feature type="chain" id="PRO_5015536346" evidence="1">
    <location>
        <begin position="20"/>
        <end position="338"/>
    </location>
</feature>
<proteinExistence type="predicted"/>
<protein>
    <submittedName>
        <fullName evidence="2">Uncharacterized protein</fullName>
    </submittedName>
</protein>
<dbReference type="EMBL" id="PUHZ01000004">
    <property type="protein sequence ID" value="PQO47613.1"/>
    <property type="molecule type" value="Genomic_DNA"/>
</dbReference>
<dbReference type="RefSeq" id="WP_105333874.1">
    <property type="nucleotide sequence ID" value="NZ_PUHZ01000004.1"/>
</dbReference>
<keyword evidence="1" id="KW-0732">Signal</keyword>
<dbReference type="OrthoDB" id="258820at2"/>
<comment type="caution">
    <text evidence="2">The sequence shown here is derived from an EMBL/GenBank/DDBJ whole genome shotgun (WGS) entry which is preliminary data.</text>
</comment>
<evidence type="ECO:0000313" key="3">
    <source>
        <dbReference type="Proteomes" id="UP000237819"/>
    </source>
</evidence>
<dbReference type="AlphaFoldDB" id="A0A2S8GT66"/>
<feature type="signal peptide" evidence="1">
    <location>
        <begin position="1"/>
        <end position="19"/>
    </location>
</feature>
<sequence>MIRSMLSIVGVCWCATALAQEAEITPLQTLAEVAAQVEENVAAFDNFSCEFDVSIGLLETPAYQRDAKLAEVDGVGHGVWAKQGASELFDFRQEGESPWNWIGRLPMGPLIYTEGWIRSSDFDLLIHKYGIITSAPDPKFHPRMDPFALFHTGEGESNARLLELLRQFIKLQDAQAEVSFAATKTPDGRHFRYQLQTSERYLTLVFPTGSPGLPTFVSYATRSSDDAEWLTSRIYVAAAKTVEGVGVFPERIVVIYPSEDTLIWELKSLADRQPTAEELTYTADRDLQVMRAGIHRSTIVEQGQTITPDLLPELYKSLEYRPPEVADQTGAEKNMAKP</sequence>
<dbReference type="Proteomes" id="UP000237819">
    <property type="component" value="Unassembled WGS sequence"/>
</dbReference>
<gene>
    <name evidence="2" type="ORF">C5Y93_02850</name>
</gene>
<accession>A0A2S8GT66</accession>
<reference evidence="2 3" key="1">
    <citation type="submission" date="2018-02" db="EMBL/GenBank/DDBJ databases">
        <title>Comparative genomes isolates from brazilian mangrove.</title>
        <authorList>
            <person name="Araujo J.E."/>
            <person name="Taketani R.G."/>
            <person name="Silva M.C.P."/>
            <person name="Loureco M.V."/>
            <person name="Andreote F.D."/>
        </authorList>
    </citation>
    <scope>NUCLEOTIDE SEQUENCE [LARGE SCALE GENOMIC DNA]</scope>
    <source>
        <strain evidence="2 3">Nap-Phe MGV</strain>
    </source>
</reference>
<evidence type="ECO:0000313" key="2">
    <source>
        <dbReference type="EMBL" id="PQO47613.1"/>
    </source>
</evidence>